<dbReference type="PANTHER" id="PTHR19370:SF189">
    <property type="entry name" value="CYTOCHROME C MITOCHONDRIAL IMPORT FACTOR CYC2"/>
    <property type="match status" value="1"/>
</dbReference>
<comment type="subcellular location">
    <subcellularLocation>
        <location evidence="2">Membrane</location>
    </subcellularLocation>
</comment>
<dbReference type="PANTHER" id="PTHR19370">
    <property type="entry name" value="NADH-CYTOCHROME B5 REDUCTASE"/>
    <property type="match status" value="1"/>
</dbReference>
<comment type="caution">
    <text evidence="9">The sequence shown here is derived from an EMBL/GenBank/DDBJ whole genome shotgun (WGS) entry which is preliminary data.</text>
</comment>
<dbReference type="InterPro" id="IPR017927">
    <property type="entry name" value="FAD-bd_FR_type"/>
</dbReference>
<keyword evidence="6" id="KW-0560">Oxidoreductase</keyword>
<keyword evidence="5" id="KW-0274">FAD</keyword>
<gene>
    <name evidence="9" type="primary">CYC2</name>
    <name evidence="9" type="ORF">SEPCBS57363_004894</name>
</gene>
<accession>A0ABP0DUJ5</accession>
<proteinExistence type="inferred from homology"/>
<evidence type="ECO:0000256" key="3">
    <source>
        <dbReference type="ARBA" id="ARBA00006105"/>
    </source>
</evidence>
<evidence type="ECO:0000256" key="5">
    <source>
        <dbReference type="ARBA" id="ARBA00022827"/>
    </source>
</evidence>
<dbReference type="SUPFAM" id="SSF63380">
    <property type="entry name" value="Riboflavin synthase domain-like"/>
    <property type="match status" value="1"/>
</dbReference>
<name>A0ABP0DUJ5_9PEZI</name>
<dbReference type="Gene3D" id="2.40.30.10">
    <property type="entry name" value="Translation factors"/>
    <property type="match status" value="1"/>
</dbReference>
<dbReference type="InterPro" id="IPR008333">
    <property type="entry name" value="Cbr1-like_FAD-bd_dom"/>
</dbReference>
<evidence type="ECO:0000256" key="1">
    <source>
        <dbReference type="ARBA" id="ARBA00001974"/>
    </source>
</evidence>
<comment type="cofactor">
    <cofactor evidence="1">
        <name>FAD</name>
        <dbReference type="ChEBI" id="CHEBI:57692"/>
    </cofactor>
</comment>
<dbReference type="Gene3D" id="3.40.50.80">
    <property type="entry name" value="Nucleotide-binding domain of ferredoxin-NADP reductase (FNR) module"/>
    <property type="match status" value="1"/>
</dbReference>
<evidence type="ECO:0000313" key="9">
    <source>
        <dbReference type="EMBL" id="CAK7271970.1"/>
    </source>
</evidence>
<evidence type="ECO:0000256" key="6">
    <source>
        <dbReference type="ARBA" id="ARBA00023002"/>
    </source>
</evidence>
<dbReference type="Proteomes" id="UP001642501">
    <property type="component" value="Unassembled WGS sequence"/>
</dbReference>
<keyword evidence="4" id="KW-0285">Flavoprotein</keyword>
<feature type="domain" description="FAD-binding FR-type" evidence="8">
    <location>
        <begin position="20"/>
        <end position="145"/>
    </location>
</feature>
<organism evidence="9 10">
    <name type="scientific">Sporothrix epigloea</name>
    <dbReference type="NCBI Taxonomy" id="1892477"/>
    <lineage>
        <taxon>Eukaryota</taxon>
        <taxon>Fungi</taxon>
        <taxon>Dikarya</taxon>
        <taxon>Ascomycota</taxon>
        <taxon>Pezizomycotina</taxon>
        <taxon>Sordariomycetes</taxon>
        <taxon>Sordariomycetidae</taxon>
        <taxon>Ophiostomatales</taxon>
        <taxon>Ophiostomataceae</taxon>
        <taxon>Sporothrix</taxon>
    </lineage>
</organism>
<dbReference type="InterPro" id="IPR001834">
    <property type="entry name" value="CBR-like"/>
</dbReference>
<keyword evidence="7" id="KW-0472">Membrane</keyword>
<protein>
    <submittedName>
        <fullName evidence="9">Mitochondrial peripheral inner membrane protein</fullName>
    </submittedName>
</protein>
<dbReference type="PROSITE" id="PS51384">
    <property type="entry name" value="FAD_FR"/>
    <property type="match status" value="1"/>
</dbReference>
<evidence type="ECO:0000313" key="10">
    <source>
        <dbReference type="Proteomes" id="UP001642501"/>
    </source>
</evidence>
<evidence type="ECO:0000256" key="7">
    <source>
        <dbReference type="ARBA" id="ARBA00023136"/>
    </source>
</evidence>
<evidence type="ECO:0000259" key="8">
    <source>
        <dbReference type="PROSITE" id="PS51384"/>
    </source>
</evidence>
<reference evidence="9 10" key="1">
    <citation type="submission" date="2024-01" db="EMBL/GenBank/DDBJ databases">
        <authorList>
            <person name="Allen C."/>
            <person name="Tagirdzhanova G."/>
        </authorList>
    </citation>
    <scope>NUCLEOTIDE SEQUENCE [LARGE SCALE GENOMIC DNA]</scope>
    <source>
        <strain evidence="9 10">CBS 573.63</strain>
    </source>
</reference>
<keyword evidence="10" id="KW-1185">Reference proteome</keyword>
<comment type="similarity">
    <text evidence="3">Belongs to the flavoprotein pyridine nucleotide cytochrome reductase family.</text>
</comment>
<evidence type="ECO:0000256" key="2">
    <source>
        <dbReference type="ARBA" id="ARBA00004370"/>
    </source>
</evidence>
<dbReference type="EMBL" id="CAWUOM010000098">
    <property type="protein sequence ID" value="CAK7271970.1"/>
    <property type="molecule type" value="Genomic_DNA"/>
</dbReference>
<evidence type="ECO:0000256" key="4">
    <source>
        <dbReference type="ARBA" id="ARBA00022630"/>
    </source>
</evidence>
<dbReference type="Pfam" id="PF00970">
    <property type="entry name" value="FAD_binding_6"/>
    <property type="match status" value="1"/>
</dbReference>
<sequence>MWLADKDVSLEENPQALNERHFVPFDIVARENISPTAFVLTLQLASAIGCGSEPSESARILTRKRINSAWRHGLWSVEVKQPQLQIARDYTPLPEMDNLIREKDDTRIRLFVRVVPGGEVSRFLSRQTVGSQIELRGPRRSFDIVARLGEHANKGKQCEIISNEEIAAESRQMIKMEAKKMIVLAGGTGVTTALQAANAALLASPTVSVSILWANRQPDDSVGLHAAPGTSPATLSPIVRDIRTLQSYYGADRLQVRSFVDAEQTHITEADVRQAIKVTTHHGGRGGDVSWYWAWAWAWAWWRPAPKSSSTHAEFVNGETSESCIYHSNRLLKRQDADPWRDPDGRNAACACVKGKNLVLVSGPVGFNEAWAGPKRWEAGKEWQGSLGGILGRMAARDPQMFNSWQVLKL</sequence>
<dbReference type="SUPFAM" id="SSF52343">
    <property type="entry name" value="Ferredoxin reductase-like, C-terminal NADP-linked domain"/>
    <property type="match status" value="1"/>
</dbReference>
<dbReference type="InterPro" id="IPR039261">
    <property type="entry name" value="FNR_nucleotide-bd"/>
</dbReference>
<dbReference type="InterPro" id="IPR017938">
    <property type="entry name" value="Riboflavin_synthase-like_b-brl"/>
</dbReference>